<reference evidence="2 3" key="1">
    <citation type="submission" date="2023-10" db="EMBL/GenBank/DDBJ databases">
        <title>Bacteria for the degradation of biodegradable plastic PBAT(Polybutylene adipate terephthalate).</title>
        <authorList>
            <person name="Weon H.-Y."/>
            <person name="Yeon J."/>
        </authorList>
    </citation>
    <scope>NUCLEOTIDE SEQUENCE [LARGE SCALE GENOMIC DNA]</scope>
    <source>
        <strain evidence="2 3">SBD 7-3</strain>
        <plasmid evidence="2 3">unnamed2</plasmid>
    </source>
</reference>
<name>A0ABZ0D7U2_9BURK</name>
<dbReference type="InterPro" id="IPR032871">
    <property type="entry name" value="AHH_dom_containing"/>
</dbReference>
<accession>A0ABZ0D7U2</accession>
<evidence type="ECO:0000256" key="1">
    <source>
        <dbReference type="SAM" id="MobiDB-lite"/>
    </source>
</evidence>
<sequence length="268" mass="29513">MGKRKPTSVAAKKKPTEPAKKPADKESEFGHGSSLKKNSDYLGAITARIRTIRSHPRHHNVGMQAHHLISSYAVNDLLPTQVRKNIEYFNYNINCLENLVFLPCTLQGACHLGVQLHRGNHTAIGKPDEQDATENDSAVFLPYHNSVAVRLKAIAPLMKKHCVGELEKAELHKLSAEICGELNKVSGTVLLLIQNAPSQMPLTKLYAFFQPGHGVGCGGVDNIPADSAMHAKQHCAVGRDHLQRQRDGQNVENIKYKKVAPYLLEVGK</sequence>
<keyword evidence="3" id="KW-1185">Reference proteome</keyword>
<protein>
    <submittedName>
        <fullName evidence="2">AHH domain-containing protein</fullName>
    </submittedName>
</protein>
<feature type="region of interest" description="Disordered" evidence="1">
    <location>
        <begin position="1"/>
        <end position="35"/>
    </location>
</feature>
<dbReference type="Proteomes" id="UP001303946">
    <property type="component" value="Plasmid unnamed2"/>
</dbReference>
<evidence type="ECO:0000313" key="2">
    <source>
        <dbReference type="EMBL" id="WOB11337.1"/>
    </source>
</evidence>
<dbReference type="Pfam" id="PF14412">
    <property type="entry name" value="AHH"/>
    <property type="match status" value="1"/>
</dbReference>
<dbReference type="EMBL" id="CP136338">
    <property type="protein sequence ID" value="WOB11337.1"/>
    <property type="molecule type" value="Genomic_DNA"/>
</dbReference>
<dbReference type="RefSeq" id="WP_316704605.1">
    <property type="nucleotide sequence ID" value="NZ_CP136338.1"/>
</dbReference>
<feature type="compositionally biased region" description="Basic and acidic residues" evidence="1">
    <location>
        <begin position="14"/>
        <end position="29"/>
    </location>
</feature>
<evidence type="ECO:0000313" key="3">
    <source>
        <dbReference type="Proteomes" id="UP001303946"/>
    </source>
</evidence>
<gene>
    <name evidence="2" type="ORF">RXV79_28050</name>
</gene>
<organism evidence="2 3">
    <name type="scientific">Piscinibacter gummiphilus</name>
    <dbReference type="NCBI Taxonomy" id="946333"/>
    <lineage>
        <taxon>Bacteria</taxon>
        <taxon>Pseudomonadati</taxon>
        <taxon>Pseudomonadota</taxon>
        <taxon>Betaproteobacteria</taxon>
        <taxon>Burkholderiales</taxon>
        <taxon>Sphaerotilaceae</taxon>
        <taxon>Piscinibacter</taxon>
    </lineage>
</organism>
<keyword evidence="2" id="KW-0614">Plasmid</keyword>
<proteinExistence type="predicted"/>
<geneLocation type="plasmid" evidence="2 3">
    <name>unnamed2</name>
</geneLocation>